<keyword evidence="5" id="KW-0489">Methyltransferase</keyword>
<dbReference type="SUPFAM" id="SSF53335">
    <property type="entry name" value="S-adenosyl-L-methionine-dependent methyltransferases"/>
    <property type="match status" value="1"/>
</dbReference>
<dbReference type="PANTHER" id="PTHR45586:SF1">
    <property type="entry name" value="LIPOPOLYSACCHARIDE ASSEMBLY PROTEIN B"/>
    <property type="match status" value="1"/>
</dbReference>
<dbReference type="InterPro" id="IPR029063">
    <property type="entry name" value="SAM-dependent_MTases_sf"/>
</dbReference>
<dbReference type="GO" id="GO:0032259">
    <property type="term" value="P:methylation"/>
    <property type="evidence" value="ECO:0007669"/>
    <property type="project" value="UniProtKB-KW"/>
</dbReference>
<keyword evidence="2 3" id="KW-0802">TPR repeat</keyword>
<dbReference type="InterPro" id="IPR013217">
    <property type="entry name" value="Methyltransf_12"/>
</dbReference>
<evidence type="ECO:0000256" key="1">
    <source>
        <dbReference type="ARBA" id="ARBA00022737"/>
    </source>
</evidence>
<gene>
    <name evidence="5" type="ORF">QO018_001265</name>
</gene>
<dbReference type="PROSITE" id="PS50005">
    <property type="entry name" value="TPR"/>
    <property type="match status" value="1"/>
</dbReference>
<dbReference type="InterPro" id="IPR051012">
    <property type="entry name" value="CellSynth/LPSAsmb/PSIAsmb"/>
</dbReference>
<dbReference type="RefSeq" id="WP_209979805.1">
    <property type="nucleotide sequence ID" value="NZ_JAGINO010000003.1"/>
</dbReference>
<feature type="domain" description="Methyltransferase type 12" evidence="4">
    <location>
        <begin position="291"/>
        <end position="392"/>
    </location>
</feature>
<sequence length="460" mass="49007">MSAGPSNEGALAVPDPEQLFRYGYERLYAGDFPGAVRGFHKVCAADPANGEAWAALGDAAAGLDGDPGQRDAAAAYRRAVAIEPLNWSWRLQLAEVMLRCGETAIALSIYDALKSERSDSAAVRLGLGHCLDGLGRRDEALEEYREAVTLRPDDREAALALGNALQAAGDALASVELLQPLARRYEEDAVIHHALGRGWLALREPAKALAALRRARVNADAGEVVAIDRLIAMTEAGGDSDLSAAYVRALFDRYAERFDKDLVGRLGYAAPDLLRNAVDRVVPVRHGLRILDLGCGTGLAGVVFRGLADPAAAPVAGRAGRLAGVDLSPRMVEKARQRGLYDDLWVGDVIEAMERDLGAWDLLVAADVLVYLGDLTPVFAAAAHALAPGGWFAATAERLPKDGEPFLLGDTRRYAHAEAHVRSSAEAAGFTVRLMEPCTPRRERGGPVPGLLFVVQRAGG</sequence>
<evidence type="ECO:0000259" key="4">
    <source>
        <dbReference type="Pfam" id="PF08242"/>
    </source>
</evidence>
<dbReference type="InterPro" id="IPR011990">
    <property type="entry name" value="TPR-like_helical_dom_sf"/>
</dbReference>
<dbReference type="GO" id="GO:0008168">
    <property type="term" value="F:methyltransferase activity"/>
    <property type="evidence" value="ECO:0007669"/>
    <property type="project" value="UniProtKB-KW"/>
</dbReference>
<evidence type="ECO:0000256" key="2">
    <source>
        <dbReference type="ARBA" id="ARBA00022803"/>
    </source>
</evidence>
<organism evidence="5 6">
    <name type="scientific">Azospirillum picis</name>
    <dbReference type="NCBI Taxonomy" id="488438"/>
    <lineage>
        <taxon>Bacteria</taxon>
        <taxon>Pseudomonadati</taxon>
        <taxon>Pseudomonadota</taxon>
        <taxon>Alphaproteobacteria</taxon>
        <taxon>Rhodospirillales</taxon>
        <taxon>Azospirillaceae</taxon>
        <taxon>Azospirillum</taxon>
    </lineage>
</organism>
<evidence type="ECO:0000313" key="5">
    <source>
        <dbReference type="EMBL" id="MDQ0532421.1"/>
    </source>
</evidence>
<dbReference type="SMART" id="SM00028">
    <property type="entry name" value="TPR"/>
    <property type="match status" value="3"/>
</dbReference>
<keyword evidence="1" id="KW-0677">Repeat</keyword>
<evidence type="ECO:0000313" key="6">
    <source>
        <dbReference type="Proteomes" id="UP001244552"/>
    </source>
</evidence>
<dbReference type="Gene3D" id="3.40.50.150">
    <property type="entry name" value="Vaccinia Virus protein VP39"/>
    <property type="match status" value="1"/>
</dbReference>
<dbReference type="PANTHER" id="PTHR45586">
    <property type="entry name" value="TPR REPEAT-CONTAINING PROTEIN PA4667"/>
    <property type="match status" value="1"/>
</dbReference>
<keyword evidence="5" id="KW-0808">Transferase</keyword>
<dbReference type="EMBL" id="JAUSVU010000003">
    <property type="protein sequence ID" value="MDQ0532421.1"/>
    <property type="molecule type" value="Genomic_DNA"/>
</dbReference>
<dbReference type="Gene3D" id="1.25.40.10">
    <property type="entry name" value="Tetratricopeptide repeat domain"/>
    <property type="match status" value="2"/>
</dbReference>
<dbReference type="Pfam" id="PF08242">
    <property type="entry name" value="Methyltransf_12"/>
    <property type="match status" value="1"/>
</dbReference>
<feature type="repeat" description="TPR" evidence="3">
    <location>
        <begin position="121"/>
        <end position="154"/>
    </location>
</feature>
<keyword evidence="6" id="KW-1185">Reference proteome</keyword>
<dbReference type="Proteomes" id="UP001244552">
    <property type="component" value="Unassembled WGS sequence"/>
</dbReference>
<comment type="caution">
    <text evidence="5">The sequence shown here is derived from an EMBL/GenBank/DDBJ whole genome shotgun (WGS) entry which is preliminary data.</text>
</comment>
<proteinExistence type="predicted"/>
<dbReference type="SUPFAM" id="SSF48452">
    <property type="entry name" value="TPR-like"/>
    <property type="match status" value="1"/>
</dbReference>
<evidence type="ECO:0000256" key="3">
    <source>
        <dbReference type="PROSITE-ProRule" id="PRU00339"/>
    </source>
</evidence>
<accession>A0ABU0MG46</accession>
<reference evidence="5 6" key="1">
    <citation type="submission" date="2023-07" db="EMBL/GenBank/DDBJ databases">
        <title>Genomic Encyclopedia of Type Strains, Phase IV (KMG-IV): sequencing the most valuable type-strain genomes for metagenomic binning, comparative biology and taxonomic classification.</title>
        <authorList>
            <person name="Goeker M."/>
        </authorList>
    </citation>
    <scope>NUCLEOTIDE SEQUENCE [LARGE SCALE GENOMIC DNA]</scope>
    <source>
        <strain evidence="5 6">DSM 19922</strain>
    </source>
</reference>
<protein>
    <submittedName>
        <fullName evidence="5">TPR repeat methyltransferase</fullName>
    </submittedName>
</protein>
<name>A0ABU0MG46_9PROT</name>
<dbReference type="InterPro" id="IPR019734">
    <property type="entry name" value="TPR_rpt"/>
</dbReference>
<dbReference type="CDD" id="cd02440">
    <property type="entry name" value="AdoMet_MTases"/>
    <property type="match status" value="1"/>
</dbReference>